<dbReference type="PANTHER" id="PTHR30173">
    <property type="entry name" value="SIGMA 19 FACTOR"/>
    <property type="match status" value="1"/>
</dbReference>
<dbReference type="GO" id="GO:0016987">
    <property type="term" value="F:sigma factor activity"/>
    <property type="evidence" value="ECO:0007669"/>
    <property type="project" value="InterPro"/>
</dbReference>
<name>A0A1G5EAF5_9BACL</name>
<feature type="domain" description="RNA polymerase sigma-70 region 2" evidence="2">
    <location>
        <begin position="26"/>
        <end position="90"/>
    </location>
</feature>
<keyword evidence="5" id="KW-1185">Reference proteome</keyword>
<dbReference type="NCBIfam" id="TIGR02937">
    <property type="entry name" value="sigma70-ECF"/>
    <property type="match status" value="1"/>
</dbReference>
<evidence type="ECO:0000256" key="1">
    <source>
        <dbReference type="ARBA" id="ARBA00011344"/>
    </source>
</evidence>
<sequence>MQSNLNSDSNQHKYTPEPSSLDVGALYKQYKNYAFAIAYRMLGSVTEAEDIVQDCFAELQRLRNQLIHQPKSYIGKLIVNRCLNLLNSARNQREHYVGEWLPEPLGVHELVNTPEEAIQQKEMISYAYLVMLERLSPVERAVFVLREAFEHDYSEIAGWLGKTESNCRQIYSRARRNLPEQLPTIEHVTANWKTKKEVLSRFTTAFLQHDVSAMLELLTDQPVFAADGGGVARTIMRTMHVHKGVLAILTSPRVLRSLRERMWKPAFINGEPQLALMKDGQVTEVLCLEMDASGKRIHGVYLIINPNKLATVQL</sequence>
<dbReference type="STRING" id="582692.SAMN05720606_103219"/>
<dbReference type="RefSeq" id="WP_090916961.1">
    <property type="nucleotide sequence ID" value="NZ_FMVM01000003.1"/>
</dbReference>
<evidence type="ECO:0000313" key="5">
    <source>
        <dbReference type="Proteomes" id="UP000198538"/>
    </source>
</evidence>
<organism evidence="4 5">
    <name type="scientific">Paenibacillus polysaccharolyticus</name>
    <dbReference type="NCBI Taxonomy" id="582692"/>
    <lineage>
        <taxon>Bacteria</taxon>
        <taxon>Bacillati</taxon>
        <taxon>Bacillota</taxon>
        <taxon>Bacilli</taxon>
        <taxon>Bacillales</taxon>
        <taxon>Paenibacillaceae</taxon>
        <taxon>Paenibacillus</taxon>
    </lineage>
</organism>
<evidence type="ECO:0000259" key="3">
    <source>
        <dbReference type="Pfam" id="PF08281"/>
    </source>
</evidence>
<dbReference type="GO" id="GO:0003677">
    <property type="term" value="F:DNA binding"/>
    <property type="evidence" value="ECO:0007669"/>
    <property type="project" value="InterPro"/>
</dbReference>
<dbReference type="InterPro" id="IPR032710">
    <property type="entry name" value="NTF2-like_dom_sf"/>
</dbReference>
<dbReference type="EMBL" id="FMVM01000003">
    <property type="protein sequence ID" value="SCY23875.1"/>
    <property type="molecule type" value="Genomic_DNA"/>
</dbReference>
<dbReference type="InterPro" id="IPR013324">
    <property type="entry name" value="RNA_pol_sigma_r3/r4-like"/>
</dbReference>
<proteinExistence type="predicted"/>
<protein>
    <submittedName>
        <fullName evidence="4">RNA polymerase sigma-70 factor, ECF subfamily</fullName>
    </submittedName>
</protein>
<dbReference type="InterPro" id="IPR014284">
    <property type="entry name" value="RNA_pol_sigma-70_dom"/>
</dbReference>
<comment type="subunit">
    <text evidence="1">Interacts transiently with the RNA polymerase catalytic core formed by RpoA, RpoB, RpoC and RpoZ (2 alpha, 1 beta, 1 beta' and 1 omega subunit) to form the RNA polymerase holoenzyme that can initiate transcription.</text>
</comment>
<dbReference type="SUPFAM" id="SSF88946">
    <property type="entry name" value="Sigma2 domain of RNA polymerase sigma factors"/>
    <property type="match status" value="1"/>
</dbReference>
<dbReference type="PANTHER" id="PTHR30173:SF36">
    <property type="entry name" value="ECF RNA POLYMERASE SIGMA FACTOR SIGJ"/>
    <property type="match status" value="1"/>
</dbReference>
<accession>A0A1G5EAF5</accession>
<dbReference type="SUPFAM" id="SSF88659">
    <property type="entry name" value="Sigma3 and sigma4 domains of RNA polymerase sigma factors"/>
    <property type="match status" value="1"/>
</dbReference>
<dbReference type="InterPro" id="IPR013249">
    <property type="entry name" value="RNA_pol_sigma70_r4_t2"/>
</dbReference>
<evidence type="ECO:0000313" key="4">
    <source>
        <dbReference type="EMBL" id="SCY23875.1"/>
    </source>
</evidence>
<evidence type="ECO:0000259" key="2">
    <source>
        <dbReference type="Pfam" id="PF04542"/>
    </source>
</evidence>
<dbReference type="Pfam" id="PF04542">
    <property type="entry name" value="Sigma70_r2"/>
    <property type="match status" value="1"/>
</dbReference>
<dbReference type="Gene3D" id="1.10.10.10">
    <property type="entry name" value="Winged helix-like DNA-binding domain superfamily/Winged helix DNA-binding domain"/>
    <property type="match status" value="1"/>
</dbReference>
<dbReference type="SUPFAM" id="SSF54427">
    <property type="entry name" value="NTF2-like"/>
    <property type="match status" value="1"/>
</dbReference>
<dbReference type="InterPro" id="IPR007627">
    <property type="entry name" value="RNA_pol_sigma70_r2"/>
</dbReference>
<dbReference type="AlphaFoldDB" id="A0A1G5EAF5"/>
<dbReference type="Gene3D" id="1.10.1740.10">
    <property type="match status" value="1"/>
</dbReference>
<dbReference type="Pfam" id="PF08281">
    <property type="entry name" value="Sigma70_r4_2"/>
    <property type="match status" value="1"/>
</dbReference>
<gene>
    <name evidence="4" type="ORF">SAMN05720606_103219</name>
</gene>
<dbReference type="Proteomes" id="UP000198538">
    <property type="component" value="Unassembled WGS sequence"/>
</dbReference>
<reference evidence="5" key="1">
    <citation type="submission" date="2016-10" db="EMBL/GenBank/DDBJ databases">
        <authorList>
            <person name="Varghese N."/>
            <person name="Submissions S."/>
        </authorList>
    </citation>
    <scope>NUCLEOTIDE SEQUENCE [LARGE SCALE GENOMIC DNA]</scope>
    <source>
        <strain evidence="5">BL9</strain>
    </source>
</reference>
<dbReference type="GO" id="GO:0006352">
    <property type="term" value="P:DNA-templated transcription initiation"/>
    <property type="evidence" value="ECO:0007669"/>
    <property type="project" value="InterPro"/>
</dbReference>
<dbReference type="InterPro" id="IPR052704">
    <property type="entry name" value="ECF_Sigma-70_Domain"/>
</dbReference>
<dbReference type="InterPro" id="IPR036388">
    <property type="entry name" value="WH-like_DNA-bd_sf"/>
</dbReference>
<dbReference type="InterPro" id="IPR013325">
    <property type="entry name" value="RNA_pol_sigma_r2"/>
</dbReference>
<feature type="domain" description="RNA polymerase sigma factor 70 region 4 type 2" evidence="3">
    <location>
        <begin position="128"/>
        <end position="178"/>
    </location>
</feature>